<protein>
    <submittedName>
        <fullName evidence="2">Uncharacterized protein</fullName>
    </submittedName>
</protein>
<dbReference type="EMBL" id="MNVO01000033">
    <property type="protein sequence ID" value="OIO32546.1"/>
    <property type="molecule type" value="Genomic_DNA"/>
</dbReference>
<accession>A0A1J4V5W8</accession>
<feature type="compositionally biased region" description="Basic and acidic residues" evidence="1">
    <location>
        <begin position="1"/>
        <end position="10"/>
    </location>
</feature>
<reference evidence="2 3" key="1">
    <citation type="journal article" date="2016" name="Environ. Microbiol.">
        <title>Genomic resolution of a cold subsurface aquifer community provides metabolic insights for novel microbes adapted to high CO concentrations.</title>
        <authorList>
            <person name="Probst A.J."/>
            <person name="Castelle C.J."/>
            <person name="Singh A."/>
            <person name="Brown C.T."/>
            <person name="Anantharaman K."/>
            <person name="Sharon I."/>
            <person name="Hug L.A."/>
            <person name="Burstein D."/>
            <person name="Emerson J.B."/>
            <person name="Thomas B.C."/>
            <person name="Banfield J.F."/>
        </authorList>
    </citation>
    <scope>NUCLEOTIDE SEQUENCE [LARGE SCALE GENOMIC DNA]</scope>
    <source>
        <strain evidence="2">CG1_02_47_685</strain>
    </source>
</reference>
<evidence type="ECO:0000313" key="3">
    <source>
        <dbReference type="Proteomes" id="UP000183206"/>
    </source>
</evidence>
<gene>
    <name evidence="2" type="ORF">AUJ44_02200</name>
</gene>
<evidence type="ECO:0000256" key="1">
    <source>
        <dbReference type="SAM" id="MobiDB-lite"/>
    </source>
</evidence>
<dbReference type="AlphaFoldDB" id="A0A1J4V5W8"/>
<dbReference type="Proteomes" id="UP000183206">
    <property type="component" value="Unassembled WGS sequence"/>
</dbReference>
<organism evidence="2 3">
    <name type="scientific">Candidatus Nomurabacteria bacterium CG1_02_47_685</name>
    <dbReference type="NCBI Taxonomy" id="1805282"/>
    <lineage>
        <taxon>Bacteria</taxon>
        <taxon>Candidatus Nomuraibacteriota</taxon>
    </lineage>
</organism>
<feature type="region of interest" description="Disordered" evidence="1">
    <location>
        <begin position="1"/>
        <end position="21"/>
    </location>
</feature>
<name>A0A1J4V5W8_9BACT</name>
<proteinExistence type="predicted"/>
<evidence type="ECO:0000313" key="2">
    <source>
        <dbReference type="EMBL" id="OIO32546.1"/>
    </source>
</evidence>
<comment type="caution">
    <text evidence="2">The sequence shown here is derived from an EMBL/GenBank/DDBJ whole genome shotgun (WGS) entry which is preliminary data.</text>
</comment>
<sequence length="77" mass="9012">MDKRYGEKVWHGKHASGAGETEEDTMTHIYEKYCTYPHFLGLAEQNARWALKSITMVRTILRAEWEGRQSTLPRMVL</sequence>